<accession>A0A1R3I164</accession>
<keyword evidence="3" id="KW-1185">Reference proteome</keyword>
<evidence type="ECO:0000259" key="1">
    <source>
        <dbReference type="Pfam" id="PF03478"/>
    </source>
</evidence>
<dbReference type="PANTHER" id="PTHR44259:SF108">
    <property type="entry name" value="F-BOX PROTEIN SKIP23-LIKE"/>
    <property type="match status" value="1"/>
</dbReference>
<dbReference type="InterPro" id="IPR005174">
    <property type="entry name" value="KIB1-4_b-propeller"/>
</dbReference>
<feature type="domain" description="KIB1-4 beta-propeller" evidence="1">
    <location>
        <begin position="43"/>
        <end position="112"/>
    </location>
</feature>
<comment type="caution">
    <text evidence="2">The sequence shown here is derived from an EMBL/GenBank/DDBJ whole genome shotgun (WGS) entry which is preliminary data.</text>
</comment>
<dbReference type="PANTHER" id="PTHR44259">
    <property type="entry name" value="OS07G0183000 PROTEIN-RELATED"/>
    <property type="match status" value="1"/>
</dbReference>
<name>A0A1R3I164_9ROSI</name>
<organism evidence="2 3">
    <name type="scientific">Corchorus olitorius</name>
    <dbReference type="NCBI Taxonomy" id="93759"/>
    <lineage>
        <taxon>Eukaryota</taxon>
        <taxon>Viridiplantae</taxon>
        <taxon>Streptophyta</taxon>
        <taxon>Embryophyta</taxon>
        <taxon>Tracheophyta</taxon>
        <taxon>Spermatophyta</taxon>
        <taxon>Magnoliopsida</taxon>
        <taxon>eudicotyledons</taxon>
        <taxon>Gunneridae</taxon>
        <taxon>Pentapetalae</taxon>
        <taxon>rosids</taxon>
        <taxon>malvids</taxon>
        <taxon>Malvales</taxon>
        <taxon>Malvaceae</taxon>
        <taxon>Grewioideae</taxon>
        <taxon>Apeibeae</taxon>
        <taxon>Corchorus</taxon>
    </lineage>
</organism>
<evidence type="ECO:0000313" key="3">
    <source>
        <dbReference type="Proteomes" id="UP000187203"/>
    </source>
</evidence>
<dbReference type="OrthoDB" id="864946at2759"/>
<dbReference type="InterPro" id="IPR050942">
    <property type="entry name" value="F-box_BR-signaling"/>
</dbReference>
<dbReference type="Pfam" id="PF03478">
    <property type="entry name" value="Beta-prop_KIB1-4"/>
    <property type="match status" value="1"/>
</dbReference>
<sequence>MAFYFFKHGVETRPSTSIAPCFRHITELQAKPFQSPPEQALEFDVNGGDGGTWQRLDHLGDWALFVGKGNSWPICTTNVPNCRSSCIYFADDNWDQQGRGGRHHDRDIGMYDMQSKKIERLEFGSHTPGHHSRN</sequence>
<gene>
    <name evidence="2" type="ORF">COLO4_25593</name>
</gene>
<proteinExistence type="predicted"/>
<dbReference type="EMBL" id="AWUE01019094">
    <property type="protein sequence ID" value="OMO76322.1"/>
    <property type="molecule type" value="Genomic_DNA"/>
</dbReference>
<dbReference type="Proteomes" id="UP000187203">
    <property type="component" value="Unassembled WGS sequence"/>
</dbReference>
<evidence type="ECO:0000313" key="2">
    <source>
        <dbReference type="EMBL" id="OMO76322.1"/>
    </source>
</evidence>
<dbReference type="AlphaFoldDB" id="A0A1R3I164"/>
<protein>
    <recommendedName>
        <fullName evidence="1">KIB1-4 beta-propeller domain-containing protein</fullName>
    </recommendedName>
</protein>
<reference evidence="3" key="1">
    <citation type="submission" date="2013-09" db="EMBL/GenBank/DDBJ databases">
        <title>Corchorus olitorius genome sequencing.</title>
        <authorList>
            <person name="Alam M."/>
            <person name="Haque M.S."/>
            <person name="Islam M.S."/>
            <person name="Emdad E.M."/>
            <person name="Islam M.M."/>
            <person name="Ahmed B."/>
            <person name="Halim A."/>
            <person name="Hossen Q.M.M."/>
            <person name="Hossain M.Z."/>
            <person name="Ahmed R."/>
            <person name="Khan M.M."/>
            <person name="Islam R."/>
            <person name="Rashid M.M."/>
            <person name="Khan S.A."/>
            <person name="Rahman M.S."/>
            <person name="Alam M."/>
            <person name="Yahiya A.S."/>
            <person name="Khan M.S."/>
            <person name="Azam M.S."/>
            <person name="Haque T."/>
            <person name="Lashkar M.Z.H."/>
            <person name="Akhand A.I."/>
            <person name="Morshed G."/>
            <person name="Roy S."/>
            <person name="Uddin K.S."/>
            <person name="Rabeya T."/>
            <person name="Hossain A.S."/>
            <person name="Chowdhury A."/>
            <person name="Snigdha A.R."/>
            <person name="Mortoza M.S."/>
            <person name="Matin S.A."/>
            <person name="Hoque S.M.E."/>
            <person name="Islam M.K."/>
            <person name="Roy D.K."/>
            <person name="Haider R."/>
            <person name="Moosa M.M."/>
            <person name="Elias S.M."/>
            <person name="Hasan A.M."/>
            <person name="Jahan S."/>
            <person name="Shafiuddin M."/>
            <person name="Mahmood N."/>
            <person name="Shommy N.S."/>
        </authorList>
    </citation>
    <scope>NUCLEOTIDE SEQUENCE [LARGE SCALE GENOMIC DNA]</scope>
    <source>
        <strain evidence="3">cv. O-4</strain>
    </source>
</reference>